<sequence>MYDLHVVLDNAPGALAALGETLGRNGVGLEGGGVFTVNAQCHAHFLVEEGERAGQVLKAAGFTLQSVRKPLIRKLKQERPGELGAIARALANAGINIEVQYSDHDNRLILLTDNDPLAHELTQHWDVSKA</sequence>
<reference evidence="1 2" key="1">
    <citation type="submission" date="2017-01" db="EMBL/GenBank/DDBJ databases">
        <authorList>
            <person name="Cao J.-M."/>
        </authorList>
    </citation>
    <scope>NUCLEOTIDE SEQUENCE [LARGE SCALE GENOMIC DNA]</scope>
    <source>
        <strain evidence="1 2">888-76</strain>
    </source>
</reference>
<accession>A0A807LE08</accession>
<dbReference type="Gene3D" id="3.30.2130.10">
    <property type="entry name" value="VC0802-like"/>
    <property type="match status" value="1"/>
</dbReference>
<name>A0A807LE08_9ENTR</name>
<proteinExistence type="predicted"/>
<protein>
    <submittedName>
        <fullName evidence="1">Amino acid-binding protein</fullName>
    </submittedName>
</protein>
<evidence type="ECO:0000313" key="1">
    <source>
        <dbReference type="EMBL" id="APZ04503.1"/>
    </source>
</evidence>
<dbReference type="AlphaFoldDB" id="A0A807LE08"/>
<gene>
    <name evidence="1" type="ORF">BWI95_05265</name>
</gene>
<dbReference type="EMBL" id="CP019445">
    <property type="protein sequence ID" value="APZ04503.1"/>
    <property type="molecule type" value="Genomic_DNA"/>
</dbReference>
<dbReference type="SUPFAM" id="SSF55021">
    <property type="entry name" value="ACT-like"/>
    <property type="match status" value="2"/>
</dbReference>
<dbReference type="KEGG" id="kco:BWI95_05265"/>
<dbReference type="InterPro" id="IPR045865">
    <property type="entry name" value="ACT-like_dom_sf"/>
</dbReference>
<organism evidence="1 2">
    <name type="scientific">Kosakonia cowanii JCM 10956 = DSM 18146</name>
    <dbReference type="NCBI Taxonomy" id="1300165"/>
    <lineage>
        <taxon>Bacteria</taxon>
        <taxon>Pseudomonadati</taxon>
        <taxon>Pseudomonadota</taxon>
        <taxon>Gammaproteobacteria</taxon>
        <taxon>Enterobacterales</taxon>
        <taxon>Enterobacteriaceae</taxon>
        <taxon>Kosakonia</taxon>
    </lineage>
</organism>
<dbReference type="Proteomes" id="UP000187148">
    <property type="component" value="Chromosome"/>
</dbReference>
<dbReference type="RefSeq" id="WP_054804328.1">
    <property type="nucleotide sequence ID" value="NZ_CP019445.1"/>
</dbReference>
<keyword evidence="2" id="KW-1185">Reference proteome</keyword>
<evidence type="ECO:0000313" key="2">
    <source>
        <dbReference type="Proteomes" id="UP000187148"/>
    </source>
</evidence>